<feature type="region of interest" description="Disordered" evidence="1">
    <location>
        <begin position="142"/>
        <end position="172"/>
    </location>
</feature>
<evidence type="ECO:0000313" key="3">
    <source>
        <dbReference type="Proteomes" id="UP000183567"/>
    </source>
</evidence>
<reference evidence="2 3" key="1">
    <citation type="submission" date="2016-03" db="EMBL/GenBank/DDBJ databases">
        <title>Comparative genomics of the ectomycorrhizal sister species Rhizopogon vinicolor and Rhizopogon vesiculosus (Basidiomycota: Boletales) reveals a divergence of the mating type B locus.</title>
        <authorList>
            <person name="Mujic A.B."/>
            <person name="Kuo A."/>
            <person name="Tritt A."/>
            <person name="Lipzen A."/>
            <person name="Chen C."/>
            <person name="Johnson J."/>
            <person name="Sharma A."/>
            <person name="Barry K."/>
            <person name="Grigoriev I.V."/>
            <person name="Spatafora J.W."/>
        </authorList>
    </citation>
    <scope>NUCLEOTIDE SEQUENCE [LARGE SCALE GENOMIC DNA]</scope>
    <source>
        <strain evidence="2 3">AM-OR11-056</strain>
    </source>
</reference>
<evidence type="ECO:0000313" key="2">
    <source>
        <dbReference type="EMBL" id="OJA11234.1"/>
    </source>
</evidence>
<gene>
    <name evidence="2" type="ORF">AZE42_11732</name>
</gene>
<feature type="compositionally biased region" description="Polar residues" evidence="1">
    <location>
        <begin position="142"/>
        <end position="152"/>
    </location>
</feature>
<dbReference type="AlphaFoldDB" id="A0A1J8QPA5"/>
<name>A0A1J8QPA5_9AGAM</name>
<evidence type="ECO:0000256" key="1">
    <source>
        <dbReference type="SAM" id="MobiDB-lite"/>
    </source>
</evidence>
<dbReference type="OrthoDB" id="2682285at2759"/>
<accession>A0A1J8QPA5</accession>
<dbReference type="Proteomes" id="UP000183567">
    <property type="component" value="Unassembled WGS sequence"/>
</dbReference>
<proteinExistence type="predicted"/>
<sequence>MDRDYPHDEVNGAYKEIIRICITGMLATCQSEAALVDEGAWNSSTNLETIFGDEVQTITPATVNGRNAIRLSTTLPLLSQPLAFQHSQRQVLDQEYGPHSQEFVNTLSEEADPPEPLFSHTPVSGGYELSTQPFQFIPEYSTSEGQTFSHSSANRHEELRLSVVQGNQEKVR</sequence>
<feature type="non-terminal residue" evidence="2">
    <location>
        <position position="172"/>
    </location>
</feature>
<dbReference type="EMBL" id="LVVM01005159">
    <property type="protein sequence ID" value="OJA11234.1"/>
    <property type="molecule type" value="Genomic_DNA"/>
</dbReference>
<keyword evidence="3" id="KW-1185">Reference proteome</keyword>
<comment type="caution">
    <text evidence="2">The sequence shown here is derived from an EMBL/GenBank/DDBJ whole genome shotgun (WGS) entry which is preliminary data.</text>
</comment>
<organism evidence="2 3">
    <name type="scientific">Rhizopogon vesiculosus</name>
    <dbReference type="NCBI Taxonomy" id="180088"/>
    <lineage>
        <taxon>Eukaryota</taxon>
        <taxon>Fungi</taxon>
        <taxon>Dikarya</taxon>
        <taxon>Basidiomycota</taxon>
        <taxon>Agaricomycotina</taxon>
        <taxon>Agaricomycetes</taxon>
        <taxon>Agaricomycetidae</taxon>
        <taxon>Boletales</taxon>
        <taxon>Suillineae</taxon>
        <taxon>Rhizopogonaceae</taxon>
        <taxon>Rhizopogon</taxon>
    </lineage>
</organism>
<protein>
    <submittedName>
        <fullName evidence="2">Uncharacterized protein</fullName>
    </submittedName>
</protein>